<proteinExistence type="predicted"/>
<comment type="caution">
    <text evidence="1">The sequence shown here is derived from an EMBL/GenBank/DDBJ whole genome shotgun (WGS) entry which is preliminary data.</text>
</comment>
<reference evidence="1" key="1">
    <citation type="journal article" date="2014" name="Int. J. Syst. Evol. Microbiol.">
        <title>Complete genome sequence of Corynebacterium casei LMG S-19264T (=DSM 44701T), isolated from a smear-ripened cheese.</title>
        <authorList>
            <consortium name="US DOE Joint Genome Institute (JGI-PGF)"/>
            <person name="Walter F."/>
            <person name="Albersmeier A."/>
            <person name="Kalinowski J."/>
            <person name="Ruckert C."/>
        </authorList>
    </citation>
    <scope>NUCLEOTIDE SEQUENCE</scope>
    <source>
        <strain evidence="1">CGMCC 1.7086</strain>
    </source>
</reference>
<gene>
    <name evidence="1" type="ORF">GCM10010982_02700</name>
</gene>
<dbReference type="EMBL" id="BMLS01000001">
    <property type="protein sequence ID" value="GGO64099.1"/>
    <property type="molecule type" value="Genomic_DNA"/>
</dbReference>
<evidence type="ECO:0000313" key="1">
    <source>
        <dbReference type="EMBL" id="GGO64099.1"/>
    </source>
</evidence>
<dbReference type="AlphaFoldDB" id="A0A917YT06"/>
<reference evidence="1" key="2">
    <citation type="submission" date="2020-09" db="EMBL/GenBank/DDBJ databases">
        <authorList>
            <person name="Sun Q."/>
            <person name="Zhou Y."/>
        </authorList>
    </citation>
    <scope>NUCLEOTIDE SEQUENCE</scope>
    <source>
        <strain evidence="1">CGMCC 1.7086</strain>
    </source>
</reference>
<dbReference type="Proteomes" id="UP000606935">
    <property type="component" value="Unassembled WGS sequence"/>
</dbReference>
<accession>A0A917YT06</accession>
<keyword evidence="2" id="KW-1185">Reference proteome</keyword>
<dbReference type="RefSeq" id="WP_188689160.1">
    <property type="nucleotide sequence ID" value="NZ_BMLS01000001.1"/>
</dbReference>
<evidence type="ECO:0008006" key="3">
    <source>
        <dbReference type="Google" id="ProtNLM"/>
    </source>
</evidence>
<protein>
    <recommendedName>
        <fullName evidence="3">HEAT repeat domain-containing protein</fullName>
    </recommendedName>
</protein>
<name>A0A917YT06_9ALTE</name>
<evidence type="ECO:0000313" key="2">
    <source>
        <dbReference type="Proteomes" id="UP000606935"/>
    </source>
</evidence>
<sequence length="216" mass="24106">MNRIFLALIGVCFLSESKVYADDWWNKVHVAANDVLVNGCKNYPDVNDLGQRFVCEDAILRLSNMIYSGWLNSDKESRLEQLNCIWNYKGEGKYYVDIFGIPSVKLVVAALIGQGVKNGLANYELQDMRSYALGFIKSRNGAFIQEAVTALGWVGDESDAGVLFAIIEEEREGLAEKAVLALLNIDSSKFGSELSVISEKVRRASLKDFIEKHINP</sequence>
<organism evidence="1 2">
    <name type="scientific">Bowmanella pacifica</name>
    <dbReference type="NCBI Taxonomy" id="502051"/>
    <lineage>
        <taxon>Bacteria</taxon>
        <taxon>Pseudomonadati</taxon>
        <taxon>Pseudomonadota</taxon>
        <taxon>Gammaproteobacteria</taxon>
        <taxon>Alteromonadales</taxon>
        <taxon>Alteromonadaceae</taxon>
        <taxon>Bowmanella</taxon>
    </lineage>
</organism>